<evidence type="ECO:0000313" key="2">
    <source>
        <dbReference type="Proteomes" id="UP000036771"/>
    </source>
</evidence>
<comment type="caution">
    <text evidence="1">The sequence shown here is derived from an EMBL/GenBank/DDBJ whole genome shotgun (WGS) entry which is preliminary data.</text>
</comment>
<dbReference type="OrthoDB" id="1523296at2"/>
<dbReference type="AlphaFoldDB" id="A0A0K8MAF7"/>
<evidence type="ECO:0008006" key="3">
    <source>
        <dbReference type="Google" id="ProtNLM"/>
    </source>
</evidence>
<dbReference type="PANTHER" id="PTHR35564">
    <property type="match status" value="1"/>
</dbReference>
<reference evidence="1 2" key="1">
    <citation type="submission" date="2015-03" db="EMBL/GenBank/DDBJ databases">
        <title>Caedibacter varicaedens, whole genome shotgun sequence.</title>
        <authorList>
            <person name="Suzuki H."/>
            <person name="Dapper A.L."/>
            <person name="Gibson A.K."/>
            <person name="Jackson C."/>
            <person name="Lee H."/>
            <person name="Pejaver V.R."/>
            <person name="Doak T."/>
            <person name="Lynch M."/>
        </authorList>
    </citation>
    <scope>NUCLEOTIDE SEQUENCE [LARGE SCALE GENOMIC DNA]</scope>
</reference>
<gene>
    <name evidence="1" type="ORF">Cva_00102</name>
</gene>
<dbReference type="InterPro" id="IPR010732">
    <property type="entry name" value="T6SS_TssG-like"/>
</dbReference>
<accession>A0A0K8MAF7</accession>
<organism evidence="1 2">
    <name type="scientific">Caedimonas varicaedens</name>
    <dbReference type="NCBI Taxonomy" id="1629334"/>
    <lineage>
        <taxon>Bacteria</taxon>
        <taxon>Pseudomonadati</taxon>
        <taxon>Pseudomonadota</taxon>
        <taxon>Alphaproteobacteria</taxon>
        <taxon>Holosporales</taxon>
        <taxon>Caedimonadaceae</taxon>
        <taxon>Caedimonas</taxon>
    </lineage>
</organism>
<protein>
    <recommendedName>
        <fullName evidence="3">Type VI secretion protein</fullName>
    </recommendedName>
</protein>
<name>A0A0K8MAF7_9PROT</name>
<dbReference type="Pfam" id="PF06996">
    <property type="entry name" value="T6SS_TssG"/>
    <property type="match status" value="1"/>
</dbReference>
<sequence>MASNGRQSAPSLADQLFTEGYAFEFHQAIKILEMMYPDALPLGHGVSPAQEAISLKSRVLFSYPPSDIYEISQGYSNNNASISSVIMKVNFLGIAGANGPLPLPYSERIFERFKASDPVATDFLDIFNHRLLSILHRIRRKHWVGLDSRHADKTHFAQVVYSFIGLGTKHLQNRTPFRNRNLLFYAGLFWQQPKSHEGLRIILSHYFNFPVNVVPFNVVPFKGGWEKIEASQVSRIGSKGQFHCLGQDAMLGERIWNATQKLMICIGPLTRGQFHSFLPKEKNNYQKFCELVRFYLGIQQKFEINLIVRAPDVESTHLASHTYLGWTSWLKSHRFREDDRQVILQAKGI</sequence>
<dbReference type="STRING" id="1629334.Cva_00102"/>
<keyword evidence="2" id="KW-1185">Reference proteome</keyword>
<dbReference type="Proteomes" id="UP000036771">
    <property type="component" value="Unassembled WGS sequence"/>
</dbReference>
<dbReference type="EMBL" id="BBVC01000006">
    <property type="protein sequence ID" value="GAO97470.1"/>
    <property type="molecule type" value="Genomic_DNA"/>
</dbReference>
<proteinExistence type="predicted"/>
<dbReference type="PANTHER" id="PTHR35564:SF4">
    <property type="entry name" value="CYTOPLASMIC PROTEIN"/>
    <property type="match status" value="1"/>
</dbReference>
<dbReference type="NCBIfam" id="TIGR03347">
    <property type="entry name" value="VI_chp_1"/>
    <property type="match status" value="1"/>
</dbReference>
<evidence type="ECO:0000313" key="1">
    <source>
        <dbReference type="EMBL" id="GAO97470.1"/>
    </source>
</evidence>